<feature type="region of interest" description="Disordered" evidence="1">
    <location>
        <begin position="203"/>
        <end position="244"/>
    </location>
</feature>
<dbReference type="RefSeq" id="WP_005178695.1">
    <property type="nucleotide sequence ID" value="NZ_BANR01000027.1"/>
</dbReference>
<evidence type="ECO:0000256" key="1">
    <source>
        <dbReference type="SAM" id="MobiDB-lite"/>
    </source>
</evidence>
<organism evidence="2 3">
    <name type="scientific">Gordonia aichiensis NBRC 108223</name>
    <dbReference type="NCBI Taxonomy" id="1220583"/>
    <lineage>
        <taxon>Bacteria</taxon>
        <taxon>Bacillati</taxon>
        <taxon>Actinomycetota</taxon>
        <taxon>Actinomycetes</taxon>
        <taxon>Mycobacteriales</taxon>
        <taxon>Gordoniaceae</taxon>
        <taxon>Gordonia</taxon>
    </lineage>
</organism>
<dbReference type="Proteomes" id="UP000010988">
    <property type="component" value="Unassembled WGS sequence"/>
</dbReference>
<evidence type="ECO:0000313" key="2">
    <source>
        <dbReference type="EMBL" id="GAC50644.1"/>
    </source>
</evidence>
<evidence type="ECO:0008006" key="4">
    <source>
        <dbReference type="Google" id="ProtNLM"/>
    </source>
</evidence>
<feature type="compositionally biased region" description="Basic and acidic residues" evidence="1">
    <location>
        <begin position="218"/>
        <end position="244"/>
    </location>
</feature>
<reference evidence="2 3" key="1">
    <citation type="submission" date="2012-12" db="EMBL/GenBank/DDBJ databases">
        <title>Whole genome shotgun sequence of Gordonia aichiensis NBRC 108223.</title>
        <authorList>
            <person name="Isaki-Nakamura S."/>
            <person name="Hosoyama A."/>
            <person name="Tsuchikane K."/>
            <person name="Ando Y."/>
            <person name="Baba S."/>
            <person name="Ohji S."/>
            <person name="Hamada M."/>
            <person name="Tamura T."/>
            <person name="Yamazoe A."/>
            <person name="Yamazaki S."/>
            <person name="Fujita N."/>
        </authorList>
    </citation>
    <scope>NUCLEOTIDE SEQUENCE [LARGE SCALE GENOMIC DNA]</scope>
    <source>
        <strain evidence="2 3">NBRC 108223</strain>
    </source>
</reference>
<proteinExistence type="predicted"/>
<comment type="caution">
    <text evidence="2">The sequence shown here is derived from an EMBL/GenBank/DDBJ whole genome shotgun (WGS) entry which is preliminary data.</text>
</comment>
<sequence length="244" mass="26080">MGSVAFPPQLYPWPTTPCTYTKLGSARDGDTLVVAVGSNASRAVLSAKLADVRGADILPACVILTGIAVGYSAHVSARGYIPAAPFVSRDARTTLTAFWLEDDQLAALDHTEPNYHRLTVTTTSYPLRELADGVEPASAADAHTPVREFDLYASLHGVLTDGHSTPLPFTTQSAVLSHLSNVLGDPSLAQPSAEVCARLAQPGGAETLTRRIHRSGHRRSDGLAHPEPDDRAERDDQLHDDESR</sequence>
<evidence type="ECO:0000313" key="3">
    <source>
        <dbReference type="Proteomes" id="UP000010988"/>
    </source>
</evidence>
<protein>
    <recommendedName>
        <fullName evidence="4">Nucleoside phosphorylase domain-containing protein</fullName>
    </recommendedName>
</protein>
<dbReference type="eggNOG" id="ENOG5033322">
    <property type="taxonomic scope" value="Bacteria"/>
</dbReference>
<dbReference type="EMBL" id="BANR01000027">
    <property type="protein sequence ID" value="GAC50644.1"/>
    <property type="molecule type" value="Genomic_DNA"/>
</dbReference>
<keyword evidence="3" id="KW-1185">Reference proteome</keyword>
<gene>
    <name evidence="2" type="ORF">GOACH_27_00290</name>
</gene>
<name>L7KPU2_9ACTN</name>
<dbReference type="STRING" id="1220583.GOACH_27_00290"/>
<dbReference type="OrthoDB" id="7626403at2"/>
<accession>L7KPU2</accession>
<dbReference type="AlphaFoldDB" id="L7KPU2"/>